<dbReference type="GO" id="GO:0006351">
    <property type="term" value="P:DNA-templated transcription"/>
    <property type="evidence" value="ECO:0007669"/>
    <property type="project" value="InterPro"/>
</dbReference>
<dbReference type="Pfam" id="PF01192">
    <property type="entry name" value="RNA_pol_Rpb6"/>
    <property type="match status" value="1"/>
</dbReference>
<dbReference type="Gene3D" id="3.90.940.10">
    <property type="match status" value="1"/>
</dbReference>
<name>A0A1F5VJQ4_9BACT</name>
<dbReference type="SUPFAM" id="SSF63562">
    <property type="entry name" value="RPB6/omega subunit-like"/>
    <property type="match status" value="1"/>
</dbReference>
<evidence type="ECO:0000256" key="4">
    <source>
        <dbReference type="ARBA" id="ARBA00022478"/>
    </source>
</evidence>
<dbReference type="InterPro" id="IPR036161">
    <property type="entry name" value="RPB6/omega-like_sf"/>
</dbReference>
<evidence type="ECO:0000256" key="6">
    <source>
        <dbReference type="ARBA" id="ARBA00029924"/>
    </source>
</evidence>
<comment type="caution">
    <text evidence="8">The sequence shown here is derived from an EMBL/GenBank/DDBJ whole genome shotgun (WGS) entry which is preliminary data.</text>
</comment>
<gene>
    <name evidence="8" type="ORF">A2Y62_09505</name>
</gene>
<dbReference type="Proteomes" id="UP000178943">
    <property type="component" value="Unassembled WGS sequence"/>
</dbReference>
<dbReference type="InterPro" id="IPR006110">
    <property type="entry name" value="Pol_omega/Rpo6/RPB6"/>
</dbReference>
<dbReference type="GO" id="GO:0003677">
    <property type="term" value="F:DNA binding"/>
    <property type="evidence" value="ECO:0007669"/>
    <property type="project" value="InterPro"/>
</dbReference>
<reference evidence="8 9" key="1">
    <citation type="journal article" date="2016" name="Nat. Commun.">
        <title>Thousands of microbial genomes shed light on interconnected biogeochemical processes in an aquifer system.</title>
        <authorList>
            <person name="Anantharaman K."/>
            <person name="Brown C.T."/>
            <person name="Hug L.A."/>
            <person name="Sharon I."/>
            <person name="Castelle C.J."/>
            <person name="Probst A.J."/>
            <person name="Thomas B.C."/>
            <person name="Singh A."/>
            <person name="Wilkins M.J."/>
            <person name="Karaoz U."/>
            <person name="Brodie E.L."/>
            <person name="Williams K.H."/>
            <person name="Hubbard S.S."/>
            <person name="Banfield J.F."/>
        </authorList>
    </citation>
    <scope>NUCLEOTIDE SEQUENCE [LARGE SCALE GENOMIC DNA]</scope>
</reference>
<dbReference type="GO" id="GO:0000428">
    <property type="term" value="C:DNA-directed RNA polymerase complex"/>
    <property type="evidence" value="ECO:0007669"/>
    <property type="project" value="UniProtKB-KW"/>
</dbReference>
<keyword evidence="5" id="KW-0804">Transcription</keyword>
<accession>A0A1F5VJQ4</accession>
<comment type="similarity">
    <text evidence="1">Belongs to the RNA polymerase subunit omega family.</text>
</comment>
<dbReference type="GO" id="GO:0003899">
    <property type="term" value="F:DNA-directed RNA polymerase activity"/>
    <property type="evidence" value="ECO:0007669"/>
    <property type="project" value="UniProtKB-EC"/>
</dbReference>
<dbReference type="AlphaFoldDB" id="A0A1F5VJQ4"/>
<evidence type="ECO:0000256" key="2">
    <source>
        <dbReference type="ARBA" id="ARBA00012418"/>
    </source>
</evidence>
<evidence type="ECO:0000256" key="7">
    <source>
        <dbReference type="ARBA" id="ARBA00048552"/>
    </source>
</evidence>
<dbReference type="STRING" id="1817863.A2Y62_09505"/>
<evidence type="ECO:0000256" key="3">
    <source>
        <dbReference type="ARBA" id="ARBA00013725"/>
    </source>
</evidence>
<evidence type="ECO:0000256" key="1">
    <source>
        <dbReference type="ARBA" id="ARBA00006711"/>
    </source>
</evidence>
<dbReference type="EC" id="2.7.7.6" evidence="2"/>
<organism evidence="8 9">
    <name type="scientific">Candidatus Fischerbacteria bacterium RBG_13_37_8</name>
    <dbReference type="NCBI Taxonomy" id="1817863"/>
    <lineage>
        <taxon>Bacteria</taxon>
        <taxon>Candidatus Fischeribacteriota</taxon>
    </lineage>
</organism>
<keyword evidence="4" id="KW-0240">DNA-directed RNA polymerase</keyword>
<comment type="catalytic activity">
    <reaction evidence="7">
        <text>RNA(n) + a ribonucleoside 5'-triphosphate = RNA(n+1) + diphosphate</text>
        <dbReference type="Rhea" id="RHEA:21248"/>
        <dbReference type="Rhea" id="RHEA-COMP:14527"/>
        <dbReference type="Rhea" id="RHEA-COMP:17342"/>
        <dbReference type="ChEBI" id="CHEBI:33019"/>
        <dbReference type="ChEBI" id="CHEBI:61557"/>
        <dbReference type="ChEBI" id="CHEBI:140395"/>
        <dbReference type="EC" id="2.7.7.6"/>
    </reaction>
</comment>
<proteinExistence type="inferred from homology"/>
<protein>
    <recommendedName>
        <fullName evidence="3">DNA-directed RNA polymerase subunit omega</fullName>
        <ecNumber evidence="2">2.7.7.6</ecNumber>
    </recommendedName>
    <alternativeName>
        <fullName evidence="6">Transcriptase subunit omega</fullName>
    </alternativeName>
</protein>
<evidence type="ECO:0000313" key="8">
    <source>
        <dbReference type="EMBL" id="OGF63697.1"/>
    </source>
</evidence>
<evidence type="ECO:0000313" key="9">
    <source>
        <dbReference type="Proteomes" id="UP000178943"/>
    </source>
</evidence>
<dbReference type="EMBL" id="MFGW01000154">
    <property type="protein sequence ID" value="OGF63697.1"/>
    <property type="molecule type" value="Genomic_DNA"/>
</dbReference>
<sequence>MVLKVNFDDIDNPFLFVVVSSERAEQLQRGALPRVTMKTKKSTTLAMAEMLKHRVKYQAKGEEEIIEEPEETSPAEE</sequence>
<evidence type="ECO:0000256" key="5">
    <source>
        <dbReference type="ARBA" id="ARBA00023163"/>
    </source>
</evidence>